<organism evidence="5 6">
    <name type="scientific">Novosphingobium piscinae</name>
    <dbReference type="NCBI Taxonomy" id="1507448"/>
    <lineage>
        <taxon>Bacteria</taxon>
        <taxon>Pseudomonadati</taxon>
        <taxon>Pseudomonadota</taxon>
        <taxon>Alphaproteobacteria</taxon>
        <taxon>Sphingomonadales</taxon>
        <taxon>Sphingomonadaceae</taxon>
        <taxon>Novosphingobium</taxon>
    </lineage>
</organism>
<gene>
    <name evidence="5" type="ORF">H7F53_17070</name>
</gene>
<dbReference type="Pfam" id="PF01152">
    <property type="entry name" value="Bac_globin"/>
    <property type="match status" value="1"/>
</dbReference>
<dbReference type="AlphaFoldDB" id="A0A7X1G1G6"/>
<comment type="caution">
    <text evidence="5">The sequence shown here is derived from an EMBL/GenBank/DDBJ whole genome shotgun (WGS) entry which is preliminary data.</text>
</comment>
<dbReference type="InterPro" id="IPR012292">
    <property type="entry name" value="Globin/Proto"/>
</dbReference>
<dbReference type="GO" id="GO:0046872">
    <property type="term" value="F:metal ion binding"/>
    <property type="evidence" value="ECO:0007669"/>
    <property type="project" value="UniProtKB-KW"/>
</dbReference>
<evidence type="ECO:0000313" key="5">
    <source>
        <dbReference type="EMBL" id="MBC2670868.1"/>
    </source>
</evidence>
<dbReference type="CDD" id="cd14773">
    <property type="entry name" value="TrHb2_PhHbO-like_O"/>
    <property type="match status" value="1"/>
</dbReference>
<dbReference type="InterPro" id="IPR009050">
    <property type="entry name" value="Globin-like_sf"/>
</dbReference>
<keyword evidence="4" id="KW-0408">Iron</keyword>
<dbReference type="GO" id="GO:0020037">
    <property type="term" value="F:heme binding"/>
    <property type="evidence" value="ECO:0007669"/>
    <property type="project" value="InterPro"/>
</dbReference>
<name>A0A7X1G1G6_9SPHN</name>
<evidence type="ECO:0000256" key="2">
    <source>
        <dbReference type="ARBA" id="ARBA00022617"/>
    </source>
</evidence>
<dbReference type="EMBL" id="JACLAX010000033">
    <property type="protein sequence ID" value="MBC2670868.1"/>
    <property type="molecule type" value="Genomic_DNA"/>
</dbReference>
<evidence type="ECO:0000256" key="3">
    <source>
        <dbReference type="ARBA" id="ARBA00022723"/>
    </source>
</evidence>
<evidence type="ECO:0000313" key="6">
    <source>
        <dbReference type="Proteomes" id="UP000551327"/>
    </source>
</evidence>
<dbReference type="SUPFAM" id="SSF46458">
    <property type="entry name" value="Globin-like"/>
    <property type="match status" value="1"/>
</dbReference>
<reference evidence="5 6" key="1">
    <citation type="submission" date="2020-08" db="EMBL/GenBank/DDBJ databases">
        <title>The genome sequence of type strain Novosphingobium piscinae KCTC 42194.</title>
        <authorList>
            <person name="Liu Y."/>
        </authorList>
    </citation>
    <scope>NUCLEOTIDE SEQUENCE [LARGE SCALE GENOMIC DNA]</scope>
    <source>
        <strain evidence="5 6">KCTC 42194</strain>
    </source>
</reference>
<protein>
    <submittedName>
        <fullName evidence="5">Group II truncated hemoglobin</fullName>
    </submittedName>
</protein>
<dbReference type="Gene3D" id="1.10.490.10">
    <property type="entry name" value="Globins"/>
    <property type="match status" value="1"/>
</dbReference>
<dbReference type="GO" id="GO:0019825">
    <property type="term" value="F:oxygen binding"/>
    <property type="evidence" value="ECO:0007669"/>
    <property type="project" value="InterPro"/>
</dbReference>
<dbReference type="Proteomes" id="UP000551327">
    <property type="component" value="Unassembled WGS sequence"/>
</dbReference>
<evidence type="ECO:0000256" key="4">
    <source>
        <dbReference type="ARBA" id="ARBA00023004"/>
    </source>
</evidence>
<dbReference type="InterPro" id="IPR001486">
    <property type="entry name" value="Hemoglobin_trunc"/>
</dbReference>
<keyword evidence="1" id="KW-0813">Transport</keyword>
<sequence>MTHAPEPRPTTPYERLGGQAVLRTIVDRFYDLMDADPAYAELRALHAADLGPMRDSLTGFFTGWAGGPRDWFASGKCVMSLHRPLPITPQTARQWIAAMHRAIDDVVGGRDPAIAAAMLDVLKQMVAGMAGGTRH</sequence>
<dbReference type="RefSeq" id="WP_185680724.1">
    <property type="nucleotide sequence ID" value="NZ_JACLAX010000033.1"/>
</dbReference>
<keyword evidence="3" id="KW-0479">Metal-binding</keyword>
<keyword evidence="2" id="KW-0349">Heme</keyword>
<proteinExistence type="predicted"/>
<accession>A0A7X1G1G6</accession>
<keyword evidence="6" id="KW-1185">Reference proteome</keyword>
<evidence type="ECO:0000256" key="1">
    <source>
        <dbReference type="ARBA" id="ARBA00022448"/>
    </source>
</evidence>